<feature type="region of interest" description="Disordered" evidence="3">
    <location>
        <begin position="141"/>
        <end position="172"/>
    </location>
</feature>
<protein>
    <recommendedName>
        <fullName evidence="4">PCI domain-containing protein</fullName>
    </recommendedName>
</protein>
<evidence type="ECO:0000256" key="3">
    <source>
        <dbReference type="SAM" id="MobiDB-lite"/>
    </source>
</evidence>
<dbReference type="SMART" id="SM00088">
    <property type="entry name" value="PINT"/>
    <property type="match status" value="1"/>
</dbReference>
<dbReference type="GO" id="GO:0008180">
    <property type="term" value="C:COP9 signalosome"/>
    <property type="evidence" value="ECO:0007669"/>
    <property type="project" value="UniProtKB-KW"/>
</dbReference>
<comment type="similarity">
    <text evidence="1">Belongs to the CSN7/EIF3M family. CSN7 subfamily.</text>
</comment>
<dbReference type="AlphaFoldDB" id="A0ABD6EML8"/>
<feature type="domain" description="PCI" evidence="4">
    <location>
        <begin position="1"/>
        <end position="80"/>
    </location>
</feature>
<reference evidence="5 6" key="1">
    <citation type="submission" date="2024-08" db="EMBL/GenBank/DDBJ databases">
        <title>Gnathostoma spinigerum genome.</title>
        <authorList>
            <person name="Gonzalez-Bertolin B."/>
            <person name="Monzon S."/>
            <person name="Zaballos A."/>
            <person name="Jimenez P."/>
            <person name="Dekumyoy P."/>
            <person name="Varona S."/>
            <person name="Cuesta I."/>
            <person name="Sumanam S."/>
            <person name="Adisakwattana P."/>
            <person name="Gasser R.B."/>
            <person name="Hernandez-Gonzalez A."/>
            <person name="Young N.D."/>
            <person name="Perteguer M.J."/>
        </authorList>
    </citation>
    <scope>NUCLEOTIDE SEQUENCE [LARGE SCALE GENOMIC DNA]</scope>
    <source>
        <strain evidence="5">AL3</strain>
        <tissue evidence="5">Liver</tissue>
    </source>
</reference>
<dbReference type="InterPro" id="IPR045237">
    <property type="entry name" value="COPS7/eIF3m"/>
</dbReference>
<keyword evidence="6" id="KW-1185">Reference proteome</keyword>
<dbReference type="Pfam" id="PF01399">
    <property type="entry name" value="PCI"/>
    <property type="match status" value="1"/>
</dbReference>
<dbReference type="Proteomes" id="UP001608902">
    <property type="component" value="Unassembled WGS sequence"/>
</dbReference>
<organism evidence="5 6">
    <name type="scientific">Gnathostoma spinigerum</name>
    <dbReference type="NCBI Taxonomy" id="75299"/>
    <lineage>
        <taxon>Eukaryota</taxon>
        <taxon>Metazoa</taxon>
        <taxon>Ecdysozoa</taxon>
        <taxon>Nematoda</taxon>
        <taxon>Chromadorea</taxon>
        <taxon>Rhabditida</taxon>
        <taxon>Spirurina</taxon>
        <taxon>Gnathostomatomorpha</taxon>
        <taxon>Gnathostomatoidea</taxon>
        <taxon>Gnathostomatidae</taxon>
        <taxon>Gnathostoma</taxon>
    </lineage>
</organism>
<name>A0ABD6EML8_9BILA</name>
<gene>
    <name evidence="5" type="ORF">AB6A40_004521</name>
</gene>
<evidence type="ECO:0000313" key="6">
    <source>
        <dbReference type="Proteomes" id="UP001608902"/>
    </source>
</evidence>
<evidence type="ECO:0000313" key="5">
    <source>
        <dbReference type="EMBL" id="MFH4977812.1"/>
    </source>
</evidence>
<keyword evidence="2" id="KW-0736">Signalosome</keyword>
<comment type="caution">
    <text evidence="5">The sequence shown here is derived from an EMBL/GenBank/DDBJ whole genome shotgun (WGS) entry which is preliminary data.</text>
</comment>
<dbReference type="PANTHER" id="PTHR15350:SF5">
    <property type="entry name" value="COP9 SIGNALOSOME COMPLEX SUBUNIT 7"/>
    <property type="match status" value="1"/>
</dbReference>
<accession>A0ABD6EML8</accession>
<proteinExistence type="inferred from homology"/>
<feature type="compositionally biased region" description="Basic and acidic residues" evidence="3">
    <location>
        <begin position="145"/>
        <end position="155"/>
    </location>
</feature>
<evidence type="ECO:0000256" key="2">
    <source>
        <dbReference type="ARBA" id="ARBA00022790"/>
    </source>
</evidence>
<evidence type="ECO:0000259" key="4">
    <source>
        <dbReference type="PROSITE" id="PS50250"/>
    </source>
</evidence>
<dbReference type="PROSITE" id="PS50250">
    <property type="entry name" value="PCI"/>
    <property type="match status" value="1"/>
</dbReference>
<dbReference type="PANTHER" id="PTHR15350">
    <property type="entry name" value="COP9 SIGNALOSOME COMPLEX SUBUNIT 7/DENDRITIC CELL PROTEIN GA17"/>
    <property type="match status" value="1"/>
</dbReference>
<dbReference type="InterPro" id="IPR000717">
    <property type="entry name" value="PCI_dom"/>
</dbReference>
<sequence>MAQSRLPPLSEKMLYKLRLLTLVSMAMHSRSISLADIQQSLEIDLRLDIQKLFIDAVNKGLIQGRIDSSNDILEVTRWKSRDVKADDFDCLQERLRSWIDHCELVVDKLKNLADQAERAVIEQESNENKIEEEVRQLQKALANDEEQKIPKDARRSSSSIRTAKAQRGRKHN</sequence>
<dbReference type="EMBL" id="JBGFUD010002638">
    <property type="protein sequence ID" value="MFH4977812.1"/>
    <property type="molecule type" value="Genomic_DNA"/>
</dbReference>
<evidence type="ECO:0000256" key="1">
    <source>
        <dbReference type="ARBA" id="ARBA00008482"/>
    </source>
</evidence>